<evidence type="ECO:0000313" key="2">
    <source>
        <dbReference type="EMBL" id="KYN14597.1"/>
    </source>
</evidence>
<proteinExistence type="predicted"/>
<reference evidence="2 3" key="1">
    <citation type="submission" date="2015-09" db="EMBL/GenBank/DDBJ databases">
        <title>Trachymyrmex cornetzi WGS genome.</title>
        <authorList>
            <person name="Nygaard S."/>
            <person name="Hu H."/>
            <person name="Boomsma J."/>
            <person name="Zhang G."/>
        </authorList>
    </citation>
    <scope>NUCLEOTIDE SEQUENCE [LARGE SCALE GENOMIC DNA]</scope>
    <source>
        <strain evidence="2">Tcor2-1</strain>
        <tissue evidence="2">Whole body</tissue>
    </source>
</reference>
<organism evidence="2 3">
    <name type="scientific">Trachymyrmex cornetzi</name>
    <dbReference type="NCBI Taxonomy" id="471704"/>
    <lineage>
        <taxon>Eukaryota</taxon>
        <taxon>Metazoa</taxon>
        <taxon>Ecdysozoa</taxon>
        <taxon>Arthropoda</taxon>
        <taxon>Hexapoda</taxon>
        <taxon>Insecta</taxon>
        <taxon>Pterygota</taxon>
        <taxon>Neoptera</taxon>
        <taxon>Endopterygota</taxon>
        <taxon>Hymenoptera</taxon>
        <taxon>Apocrita</taxon>
        <taxon>Aculeata</taxon>
        <taxon>Formicoidea</taxon>
        <taxon>Formicidae</taxon>
        <taxon>Myrmicinae</taxon>
        <taxon>Trachymyrmex</taxon>
    </lineage>
</organism>
<evidence type="ECO:0000313" key="3">
    <source>
        <dbReference type="Proteomes" id="UP000078492"/>
    </source>
</evidence>
<keyword evidence="3" id="KW-1185">Reference proteome</keyword>
<feature type="compositionally biased region" description="Basic and acidic residues" evidence="1">
    <location>
        <begin position="67"/>
        <end position="83"/>
    </location>
</feature>
<dbReference type="EMBL" id="KQ980675">
    <property type="protein sequence ID" value="KYN14597.1"/>
    <property type="molecule type" value="Genomic_DNA"/>
</dbReference>
<dbReference type="AlphaFoldDB" id="A0A151IZQ3"/>
<dbReference type="Proteomes" id="UP000078492">
    <property type="component" value="Unassembled WGS sequence"/>
</dbReference>
<gene>
    <name evidence="2" type="ORF">ALC57_13193</name>
</gene>
<evidence type="ECO:0000256" key="1">
    <source>
        <dbReference type="SAM" id="MobiDB-lite"/>
    </source>
</evidence>
<protein>
    <submittedName>
        <fullName evidence="2">Uncharacterized protein</fullName>
    </submittedName>
</protein>
<name>A0A151IZQ3_9HYME</name>
<accession>A0A151IZQ3</accession>
<sequence length="397" mass="46694">MREIGELKEGMLKEMGEVKKERKRLSELEEGWKNKERNWEIRIRILEENMEELGKKVRTLREVIENRDKEREDGKSEAGDSGKSRGGSGTGSCWGSRGCSDISEDRLSIREVGKLRKWMSDKEKRERRNNIVLKGVDIHREWIRSYLQGKLGLSCRIVGGRVSGRVIIATLENEEIKRDIMSNKYKLKGEQVYIENDLSWKERKIQERINKWAKEKKGRGEDIKIARGVNIVSEIRKRKSDIQIQVLDNKVKKAKYNKKYEDIGTDRPNYLLKENLNKIMKGDGVRGLLRVRCSNMEEYNKYWVKEEDRLCRFCDVGQDDLKHYIADCLELKGWFDELGDSTEERLQRLWDDKLDEKKGELLEKLWKAKEGKKKEWNSLRKGAKGVNRVEDLEVEAV</sequence>
<feature type="region of interest" description="Disordered" evidence="1">
    <location>
        <begin position="67"/>
        <end position="97"/>
    </location>
</feature>